<evidence type="ECO:0000256" key="5">
    <source>
        <dbReference type="ARBA" id="ARBA00022884"/>
    </source>
</evidence>
<dbReference type="AlphaFoldDB" id="A0A8C7AIQ3"/>
<dbReference type="PANTHER" id="PTHR31368">
    <property type="entry name" value="DEVELOPMENT PLURPOTENCY-ASSOCIATED PROTEIN 1/5 FAMILY MEMBER"/>
    <property type="match status" value="1"/>
</dbReference>
<name>A0A8C7AIQ3_NEOVI</name>
<dbReference type="CDD" id="cd12795">
    <property type="entry name" value="FILIA_N_like"/>
    <property type="match status" value="1"/>
</dbReference>
<evidence type="ECO:0000256" key="1">
    <source>
        <dbReference type="ARBA" id="ARBA00004496"/>
    </source>
</evidence>
<organism evidence="9 10">
    <name type="scientific">Neovison vison</name>
    <name type="common">American mink</name>
    <name type="synonym">Mustela vison</name>
    <dbReference type="NCBI Taxonomy" id="452646"/>
    <lineage>
        <taxon>Eukaryota</taxon>
        <taxon>Metazoa</taxon>
        <taxon>Chordata</taxon>
        <taxon>Craniata</taxon>
        <taxon>Vertebrata</taxon>
        <taxon>Euteleostomi</taxon>
        <taxon>Mammalia</taxon>
        <taxon>Eutheria</taxon>
        <taxon>Laurasiatheria</taxon>
        <taxon>Carnivora</taxon>
        <taxon>Caniformia</taxon>
        <taxon>Musteloidea</taxon>
        <taxon>Mustelidae</taxon>
        <taxon>Mustelinae</taxon>
        <taxon>Neogale</taxon>
    </lineage>
</organism>
<reference evidence="9" key="1">
    <citation type="submission" date="2025-08" db="UniProtKB">
        <authorList>
            <consortium name="Ensembl"/>
        </authorList>
    </citation>
    <scope>IDENTIFICATION</scope>
</reference>
<comment type="similarity">
    <text evidence="2">Belongs to the KHDC1 family.</text>
</comment>
<evidence type="ECO:0000256" key="7">
    <source>
        <dbReference type="ARBA" id="ARBA00076670"/>
    </source>
</evidence>
<dbReference type="GO" id="GO:0010468">
    <property type="term" value="P:regulation of gene expression"/>
    <property type="evidence" value="ECO:0007669"/>
    <property type="project" value="TreeGrafter"/>
</dbReference>
<keyword evidence="10" id="KW-1185">Reference proteome</keyword>
<comment type="function">
    <text evidence="6">Involved in the maintenance of embryonic stem (ES) cell pluripotency. Dispensable for self-renewal of pluripotent ES cells and establishment of germ cells. Associates with specific target mRNAs.</text>
</comment>
<keyword evidence="3" id="KW-0217">Developmental protein</keyword>
<evidence type="ECO:0000256" key="4">
    <source>
        <dbReference type="ARBA" id="ARBA00022490"/>
    </source>
</evidence>
<protein>
    <recommendedName>
        <fullName evidence="7">Embryonal stem cell-specific gene 1 protein</fullName>
    </recommendedName>
</protein>
<keyword evidence="5" id="KW-0694">RNA-binding</keyword>
<feature type="domain" description="KH-like RNA-binding" evidence="8">
    <location>
        <begin position="14"/>
        <end position="98"/>
    </location>
</feature>
<keyword evidence="4" id="KW-0963">Cytoplasm</keyword>
<evidence type="ECO:0000256" key="2">
    <source>
        <dbReference type="ARBA" id="ARBA00009081"/>
    </source>
</evidence>
<dbReference type="Gene3D" id="3.30.1370.10">
    <property type="entry name" value="K Homology domain, type 1"/>
    <property type="match status" value="1"/>
</dbReference>
<dbReference type="InterPro" id="IPR031952">
    <property type="entry name" value="MOEP19_KH-like"/>
</dbReference>
<evidence type="ECO:0000256" key="3">
    <source>
        <dbReference type="ARBA" id="ARBA00022473"/>
    </source>
</evidence>
<dbReference type="Proteomes" id="UP000694425">
    <property type="component" value="Unplaced"/>
</dbReference>
<sequence length="132" mass="15257">MGRMGTLPEQKDIPPWVKAPEDLKDLEVLQVQMQLLEALFGPAGSRIPYVEPVSKVMLELKVLESSDLKEVVVYGSYLHKLRARWMLQFMAEWHLQRQERGMLKLEGAMKALEQCLPYRGRFANRAEAWETG</sequence>
<dbReference type="GO" id="GO:0005737">
    <property type="term" value="C:cytoplasm"/>
    <property type="evidence" value="ECO:0007669"/>
    <property type="project" value="UniProtKB-SubCell"/>
</dbReference>
<comment type="subcellular location">
    <subcellularLocation>
        <location evidence="1">Cytoplasm</location>
    </subcellularLocation>
</comment>
<dbReference type="Pfam" id="PF16005">
    <property type="entry name" value="MOEP19"/>
    <property type="match status" value="1"/>
</dbReference>
<proteinExistence type="inferred from homology"/>
<dbReference type="GO" id="GO:0003729">
    <property type="term" value="F:mRNA binding"/>
    <property type="evidence" value="ECO:0007669"/>
    <property type="project" value="TreeGrafter"/>
</dbReference>
<dbReference type="Ensembl" id="ENSNVIT00000008820.1">
    <property type="protein sequence ID" value="ENSNVIP00000007528.1"/>
    <property type="gene ID" value="ENSNVIG00000005981.1"/>
</dbReference>
<reference evidence="9" key="2">
    <citation type="submission" date="2025-09" db="UniProtKB">
        <authorList>
            <consortium name="Ensembl"/>
        </authorList>
    </citation>
    <scope>IDENTIFICATION</scope>
</reference>
<dbReference type="InterPro" id="IPR036612">
    <property type="entry name" value="KH_dom_type_1_sf"/>
</dbReference>
<dbReference type="GeneTree" id="ENSGT00940000154353"/>
<dbReference type="PANTHER" id="PTHR31368:SF4">
    <property type="entry name" value="DEVELOPMENTAL PLURIPOTENCY-ASSOCIATED 5 PROTEIN"/>
    <property type="match status" value="1"/>
</dbReference>
<evidence type="ECO:0000313" key="9">
    <source>
        <dbReference type="Ensembl" id="ENSNVIP00000007528.1"/>
    </source>
</evidence>
<evidence type="ECO:0000256" key="6">
    <source>
        <dbReference type="ARBA" id="ARBA00054456"/>
    </source>
</evidence>
<accession>A0A8C7AIQ3</accession>
<evidence type="ECO:0000313" key="10">
    <source>
        <dbReference type="Proteomes" id="UP000694425"/>
    </source>
</evidence>
<evidence type="ECO:0000259" key="8">
    <source>
        <dbReference type="Pfam" id="PF16005"/>
    </source>
</evidence>
<dbReference type="FunFam" id="3.30.1370.10:FF:000079">
    <property type="entry name" value="developmental pluripotency-associated 5 protein-like"/>
    <property type="match status" value="1"/>
</dbReference>